<dbReference type="STRING" id="441960.B6Q2W3"/>
<keyword evidence="2" id="KW-0805">Transcription regulation</keyword>
<dbReference type="Pfam" id="PF11951">
    <property type="entry name" value="Fungal_trans_2"/>
    <property type="match status" value="1"/>
</dbReference>
<accession>B6Q2W3</accession>
<feature type="domain" description="Zn(2)-C6 fungal-type" evidence="6">
    <location>
        <begin position="278"/>
        <end position="308"/>
    </location>
</feature>
<reference evidence="8" key="1">
    <citation type="journal article" date="2015" name="Genome Announc.">
        <title>Genome sequence of the AIDS-associated pathogen Penicillium marneffei (ATCC18224) and its near taxonomic relative Talaromyces stipitatus (ATCC10500).</title>
        <authorList>
            <person name="Nierman W.C."/>
            <person name="Fedorova-Abrams N.D."/>
            <person name="Andrianopoulos A."/>
        </authorList>
    </citation>
    <scope>NUCLEOTIDE SEQUENCE [LARGE SCALE GENOMIC DNA]</scope>
    <source>
        <strain evidence="8">ATCC 18224 / CBS 334.59 / QM 7333</strain>
    </source>
</reference>
<keyword evidence="8" id="KW-1185">Reference proteome</keyword>
<dbReference type="AlphaFoldDB" id="B6Q2W3"/>
<evidence type="ECO:0000313" key="7">
    <source>
        <dbReference type="EMBL" id="EEA29061.1"/>
    </source>
</evidence>
<dbReference type="SUPFAM" id="SSF57701">
    <property type="entry name" value="Zn2/Cys6 DNA-binding domain"/>
    <property type="match status" value="1"/>
</dbReference>
<evidence type="ECO:0000259" key="6">
    <source>
        <dbReference type="PROSITE" id="PS50048"/>
    </source>
</evidence>
<organism evidence="7 8">
    <name type="scientific">Talaromyces marneffei (strain ATCC 18224 / CBS 334.59 / QM 7333)</name>
    <name type="common">Penicillium marneffei</name>
    <dbReference type="NCBI Taxonomy" id="441960"/>
    <lineage>
        <taxon>Eukaryota</taxon>
        <taxon>Fungi</taxon>
        <taxon>Dikarya</taxon>
        <taxon>Ascomycota</taxon>
        <taxon>Pezizomycotina</taxon>
        <taxon>Eurotiomycetes</taxon>
        <taxon>Eurotiomycetidae</taxon>
        <taxon>Eurotiales</taxon>
        <taxon>Trichocomaceae</taxon>
        <taxon>Talaromyces</taxon>
        <taxon>Talaromyces sect. Talaromyces</taxon>
    </lineage>
</organism>
<dbReference type="HOGENOM" id="CLU_404947_0_0_1"/>
<dbReference type="Gene3D" id="4.10.240.10">
    <property type="entry name" value="Zn(2)-C6 fungal-type DNA-binding domain"/>
    <property type="match status" value="1"/>
</dbReference>
<dbReference type="PANTHER" id="PTHR47784">
    <property type="entry name" value="STEROL UPTAKE CONTROL PROTEIN 2"/>
    <property type="match status" value="1"/>
</dbReference>
<dbReference type="EMBL" id="DS995899">
    <property type="protein sequence ID" value="EEA29061.1"/>
    <property type="molecule type" value="Genomic_DNA"/>
</dbReference>
<dbReference type="GO" id="GO:0001228">
    <property type="term" value="F:DNA-binding transcription activator activity, RNA polymerase II-specific"/>
    <property type="evidence" value="ECO:0007669"/>
    <property type="project" value="TreeGrafter"/>
</dbReference>
<evidence type="ECO:0000313" key="8">
    <source>
        <dbReference type="Proteomes" id="UP000001294"/>
    </source>
</evidence>
<dbReference type="InterPro" id="IPR002347">
    <property type="entry name" value="SDR_fam"/>
</dbReference>
<dbReference type="InterPro" id="IPR001138">
    <property type="entry name" value="Zn2Cys6_DnaBD"/>
</dbReference>
<dbReference type="InterPro" id="IPR021858">
    <property type="entry name" value="Fun_TF"/>
</dbReference>
<dbReference type="PRINTS" id="PR00081">
    <property type="entry name" value="GDHRDH"/>
</dbReference>
<keyword evidence="3" id="KW-0238">DNA-binding</keyword>
<evidence type="ECO:0000256" key="1">
    <source>
        <dbReference type="ARBA" id="ARBA00022857"/>
    </source>
</evidence>
<keyword evidence="5" id="KW-0539">Nucleus</keyword>
<dbReference type="SMART" id="SM00066">
    <property type="entry name" value="GAL4"/>
    <property type="match status" value="1"/>
</dbReference>
<evidence type="ECO:0000256" key="3">
    <source>
        <dbReference type="ARBA" id="ARBA00023125"/>
    </source>
</evidence>
<sequence length="679" mass="74258">MKPAGRTFIISGGCSGLGLATARDLHQAGAYVALLDVNADAGRAVIQQLGEQRARFLQADVTDTSSLEAAVKSTIEWTQQTGSVLAGVVAAAGVGLPAKIYDARTESPVSMSSIDFVLNINIRGTIDLIRLSVPHMVKNSPLTEDGERGVIIMVSSSAAFDGQPGQVAYAASKGAVASMTLPLARDLARYGIRAVTIAPSLFDSAMTRQLSDKARKSLERVMEFPVRAGNPEEFSSLVMQSVTNSMLNGTVLRLDGAMRMPSKITMRSRRTHTKSRLGCVQCKQRRIKCDEQRPACKNCLRHNIDCAYSVSPVKSRLLAHNPATQPNASSVTPAESTIITTENDISSHTASPSVVSTESDPLLILNPQRDGSLPAALHLRDLELMHHYCLESYKSISQDDAFAQPFQKEVPKIALSHPFLMHGVLALSALHLAYLNKDGDRVNEYDELAAGHQTLALALFRKELDNITPSNSAALFVFSSIATVLAFASPQITGMHSLSPIDEMLQISTLCRGIAEILQTSRGWLENSSDSWVTDMLSSRSRSLNVQPLPADIEAKLAPIYKLNADLTRTGLNIQEAVACEEAISALSHSFQQLNSGYQDLTVFRWPIVIKPVLFALMRDHQPMALVALAHFCILLHRVSDRWWVESWPRLLLQSIHDQLDVSWREHIRWPMEALGLSS</sequence>
<keyword evidence="1" id="KW-0521">NADP</keyword>
<dbReference type="PhylomeDB" id="B6Q2W3"/>
<dbReference type="PANTHER" id="PTHR47784:SF5">
    <property type="entry name" value="STEROL UPTAKE CONTROL PROTEIN 2"/>
    <property type="match status" value="1"/>
</dbReference>
<dbReference type="InterPro" id="IPR036864">
    <property type="entry name" value="Zn2-C6_fun-type_DNA-bd_sf"/>
</dbReference>
<dbReference type="GO" id="GO:0008270">
    <property type="term" value="F:zinc ion binding"/>
    <property type="evidence" value="ECO:0007669"/>
    <property type="project" value="InterPro"/>
</dbReference>
<dbReference type="Pfam" id="PF00106">
    <property type="entry name" value="adh_short"/>
    <property type="match status" value="1"/>
</dbReference>
<protein>
    <submittedName>
        <fullName evidence="7">C6 transcription factor, putative</fullName>
    </submittedName>
</protein>
<evidence type="ECO:0000256" key="4">
    <source>
        <dbReference type="ARBA" id="ARBA00023163"/>
    </source>
</evidence>
<dbReference type="PROSITE" id="PS00463">
    <property type="entry name" value="ZN2_CY6_FUNGAL_1"/>
    <property type="match status" value="1"/>
</dbReference>
<dbReference type="PROSITE" id="PS50048">
    <property type="entry name" value="ZN2_CY6_FUNGAL_2"/>
    <property type="match status" value="1"/>
</dbReference>
<dbReference type="InterPro" id="IPR036291">
    <property type="entry name" value="NAD(P)-bd_dom_sf"/>
</dbReference>
<dbReference type="PROSITE" id="PS00061">
    <property type="entry name" value="ADH_SHORT"/>
    <property type="match status" value="1"/>
</dbReference>
<evidence type="ECO:0000256" key="2">
    <source>
        <dbReference type="ARBA" id="ARBA00023015"/>
    </source>
</evidence>
<proteinExistence type="predicted"/>
<dbReference type="CDD" id="cd00067">
    <property type="entry name" value="GAL4"/>
    <property type="match status" value="1"/>
</dbReference>
<keyword evidence="4" id="KW-0804">Transcription</keyword>
<dbReference type="InterPro" id="IPR020904">
    <property type="entry name" value="Sc_DH/Rdtase_CS"/>
</dbReference>
<dbReference type="GO" id="GO:0003677">
    <property type="term" value="F:DNA binding"/>
    <property type="evidence" value="ECO:0007669"/>
    <property type="project" value="UniProtKB-KW"/>
</dbReference>
<dbReference type="Gene3D" id="3.40.50.720">
    <property type="entry name" value="NAD(P)-binding Rossmann-like Domain"/>
    <property type="match status" value="1"/>
</dbReference>
<dbReference type="Proteomes" id="UP000001294">
    <property type="component" value="Unassembled WGS sequence"/>
</dbReference>
<evidence type="ECO:0000256" key="5">
    <source>
        <dbReference type="ARBA" id="ARBA00023242"/>
    </source>
</evidence>
<dbReference type="OrthoDB" id="4937900at2759"/>
<dbReference type="Pfam" id="PF00172">
    <property type="entry name" value="Zn_clus"/>
    <property type="match status" value="1"/>
</dbReference>
<gene>
    <name evidence="7" type="ORF">PMAA_038440</name>
</gene>
<name>B6Q2W3_TALMQ</name>
<dbReference type="SUPFAM" id="SSF51735">
    <property type="entry name" value="NAD(P)-binding Rossmann-fold domains"/>
    <property type="match status" value="1"/>
</dbReference>
<dbReference type="InterPro" id="IPR053157">
    <property type="entry name" value="Sterol_Uptake_Regulator"/>
</dbReference>
<dbReference type="VEuPathDB" id="FungiDB:PMAA_038440"/>